<keyword evidence="2" id="KW-1185">Reference proteome</keyword>
<protein>
    <submittedName>
        <fullName evidence="1">Uncharacterized protein</fullName>
    </submittedName>
</protein>
<evidence type="ECO:0000313" key="1">
    <source>
        <dbReference type="EMBL" id="MEM0542300.1"/>
    </source>
</evidence>
<dbReference type="EMBL" id="JBCGDO010000006">
    <property type="protein sequence ID" value="MEM0542300.1"/>
    <property type="molecule type" value="Genomic_DNA"/>
</dbReference>
<name>A0ABU9N6X8_9FLAO</name>
<evidence type="ECO:0000313" key="2">
    <source>
        <dbReference type="Proteomes" id="UP001460072"/>
    </source>
</evidence>
<accession>A0ABU9N6X8</accession>
<comment type="caution">
    <text evidence="1">The sequence shown here is derived from an EMBL/GenBank/DDBJ whole genome shotgun (WGS) entry which is preliminary data.</text>
</comment>
<reference evidence="1 2" key="1">
    <citation type="submission" date="2024-03" db="EMBL/GenBank/DDBJ databases">
        <title>Two novel species of the genus Flavobacterium exhibiting potentially degradation of complex polysaccharides.</title>
        <authorList>
            <person name="Lian X."/>
        </authorList>
    </citation>
    <scope>NUCLEOTIDE SEQUENCE [LARGE SCALE GENOMIC DNA]</scope>
    <source>
        <strain evidence="2">j3</strain>
    </source>
</reference>
<sequence length="128" mass="15209">MKKWLLLVIVWCTIPSFGQEVILPVPKYSFKNNLPSLFEKEARVFYPFSFEQEVQQSILLVDSNLFNHLKTKIEFNKPSDLKRIQKIDYQQLFFGCPPANSKDMMISSVKHYLLNKYVFSLFMNNIYE</sequence>
<dbReference type="RefSeq" id="WP_342695520.1">
    <property type="nucleotide sequence ID" value="NZ_JBCGDO010000006.1"/>
</dbReference>
<dbReference type="Proteomes" id="UP001460072">
    <property type="component" value="Unassembled WGS sequence"/>
</dbReference>
<gene>
    <name evidence="1" type="ORF">WFZ85_06705</name>
</gene>
<organism evidence="1 2">
    <name type="scientific">Flavobacterium aureirubrum</name>
    <dbReference type="NCBI Taxonomy" id="3133147"/>
    <lineage>
        <taxon>Bacteria</taxon>
        <taxon>Pseudomonadati</taxon>
        <taxon>Bacteroidota</taxon>
        <taxon>Flavobacteriia</taxon>
        <taxon>Flavobacteriales</taxon>
        <taxon>Flavobacteriaceae</taxon>
        <taxon>Flavobacterium</taxon>
    </lineage>
</organism>
<proteinExistence type="predicted"/>